<evidence type="ECO:0000256" key="2">
    <source>
        <dbReference type="ARBA" id="ARBA00022598"/>
    </source>
</evidence>
<dbReference type="Pfam" id="PF02875">
    <property type="entry name" value="Mur_ligase_C"/>
    <property type="match status" value="1"/>
</dbReference>
<keyword evidence="4 10" id="KW-0547">Nucleotide-binding</keyword>
<feature type="binding site" evidence="10">
    <location>
        <begin position="110"/>
        <end position="116"/>
    </location>
    <ligand>
        <name>ATP</name>
        <dbReference type="ChEBI" id="CHEBI:30616"/>
    </ligand>
</feature>
<evidence type="ECO:0000313" key="15">
    <source>
        <dbReference type="EMBL" id="MFK4753220.1"/>
    </source>
</evidence>
<evidence type="ECO:0000256" key="10">
    <source>
        <dbReference type="HAMAP-Rule" id="MF_02019"/>
    </source>
</evidence>
<dbReference type="SUPFAM" id="SSF63418">
    <property type="entry name" value="MurE/MurF N-terminal domain"/>
    <property type="match status" value="1"/>
</dbReference>
<evidence type="ECO:0000259" key="14">
    <source>
        <dbReference type="Pfam" id="PF08245"/>
    </source>
</evidence>
<keyword evidence="9 10" id="KW-0961">Cell wall biogenesis/degradation</keyword>
<dbReference type="HAMAP" id="MF_02019">
    <property type="entry name" value="MurF"/>
    <property type="match status" value="1"/>
</dbReference>
<dbReference type="EMBL" id="JBBKTX010000014">
    <property type="protein sequence ID" value="MFK4753220.1"/>
    <property type="molecule type" value="Genomic_DNA"/>
</dbReference>
<dbReference type="Gene3D" id="3.40.1390.10">
    <property type="entry name" value="MurE/MurF, N-terminal domain"/>
    <property type="match status" value="1"/>
</dbReference>
<dbReference type="SUPFAM" id="SSF53623">
    <property type="entry name" value="MurD-like peptide ligases, catalytic domain"/>
    <property type="match status" value="1"/>
</dbReference>
<dbReference type="Gene3D" id="3.90.190.20">
    <property type="entry name" value="Mur ligase, C-terminal domain"/>
    <property type="match status" value="1"/>
</dbReference>
<feature type="domain" description="Mur ligase C-terminal" evidence="13">
    <location>
        <begin position="319"/>
        <end position="437"/>
    </location>
</feature>
<evidence type="ECO:0000256" key="8">
    <source>
        <dbReference type="ARBA" id="ARBA00023306"/>
    </source>
</evidence>
<evidence type="ECO:0000256" key="9">
    <source>
        <dbReference type="ARBA" id="ARBA00023316"/>
    </source>
</evidence>
<feature type="domain" description="Mur ligase central" evidence="14">
    <location>
        <begin position="108"/>
        <end position="297"/>
    </location>
</feature>
<keyword evidence="2 10" id="KW-0436">Ligase</keyword>
<dbReference type="InterPro" id="IPR035911">
    <property type="entry name" value="MurE/MurF_N"/>
</dbReference>
<evidence type="ECO:0000256" key="3">
    <source>
        <dbReference type="ARBA" id="ARBA00022618"/>
    </source>
</evidence>
<dbReference type="EC" id="6.3.2.10" evidence="10 11"/>
<dbReference type="InterPro" id="IPR051046">
    <property type="entry name" value="MurCDEF_CellWall_CoF430Synth"/>
</dbReference>
<accession>A0ABW8NKQ2</accession>
<evidence type="ECO:0000259" key="13">
    <source>
        <dbReference type="Pfam" id="PF02875"/>
    </source>
</evidence>
<proteinExistence type="inferred from homology"/>
<evidence type="ECO:0000256" key="11">
    <source>
        <dbReference type="RuleBase" id="RU004136"/>
    </source>
</evidence>
<evidence type="ECO:0000256" key="6">
    <source>
        <dbReference type="ARBA" id="ARBA00022960"/>
    </source>
</evidence>
<dbReference type="NCBIfam" id="TIGR01143">
    <property type="entry name" value="murF"/>
    <property type="match status" value="1"/>
</dbReference>
<comment type="subcellular location">
    <subcellularLocation>
        <location evidence="10 11">Cytoplasm</location>
    </subcellularLocation>
</comment>
<keyword evidence="7 10" id="KW-0573">Peptidoglycan synthesis</keyword>
<keyword evidence="3 10" id="KW-0132">Cell division</keyword>
<dbReference type="PANTHER" id="PTHR43024:SF1">
    <property type="entry name" value="UDP-N-ACETYLMURAMOYL-TRIPEPTIDE--D-ALANYL-D-ALANINE LIGASE"/>
    <property type="match status" value="1"/>
</dbReference>
<comment type="caution">
    <text evidence="15">The sequence shown here is derived from an EMBL/GenBank/DDBJ whole genome shotgun (WGS) entry which is preliminary data.</text>
</comment>
<organism evidence="15 16">
    <name type="scientific">Oceanobacter antarcticus</name>
    <dbReference type="NCBI Taxonomy" id="3133425"/>
    <lineage>
        <taxon>Bacteria</taxon>
        <taxon>Pseudomonadati</taxon>
        <taxon>Pseudomonadota</taxon>
        <taxon>Gammaproteobacteria</taxon>
        <taxon>Oceanospirillales</taxon>
        <taxon>Oceanospirillaceae</taxon>
        <taxon>Oceanobacter</taxon>
    </lineage>
</organism>
<dbReference type="RefSeq" id="WP_416206287.1">
    <property type="nucleotide sequence ID" value="NZ_JBBKTX010000014.1"/>
</dbReference>
<dbReference type="InterPro" id="IPR004101">
    <property type="entry name" value="Mur_ligase_C"/>
</dbReference>
<dbReference type="PANTHER" id="PTHR43024">
    <property type="entry name" value="UDP-N-ACETYLMURAMOYL-TRIPEPTIDE--D-ALANYL-D-ALANINE LIGASE"/>
    <property type="match status" value="1"/>
</dbReference>
<keyword evidence="1 10" id="KW-0963">Cytoplasm</keyword>
<dbReference type="Gene3D" id="3.40.1190.10">
    <property type="entry name" value="Mur-like, catalytic domain"/>
    <property type="match status" value="1"/>
</dbReference>
<dbReference type="InterPro" id="IPR036615">
    <property type="entry name" value="Mur_ligase_C_dom_sf"/>
</dbReference>
<dbReference type="Pfam" id="PF01225">
    <property type="entry name" value="Mur_ligase"/>
    <property type="match status" value="1"/>
</dbReference>
<keyword evidence="16" id="KW-1185">Reference proteome</keyword>
<evidence type="ECO:0000313" key="16">
    <source>
        <dbReference type="Proteomes" id="UP001620597"/>
    </source>
</evidence>
<dbReference type="Proteomes" id="UP001620597">
    <property type="component" value="Unassembled WGS sequence"/>
</dbReference>
<dbReference type="GO" id="GO:0047480">
    <property type="term" value="F:UDP-N-acetylmuramoyl-tripeptide-D-alanyl-D-alanine ligase activity"/>
    <property type="evidence" value="ECO:0007669"/>
    <property type="project" value="UniProtKB-EC"/>
</dbReference>
<name>A0ABW8NKQ2_9GAMM</name>
<gene>
    <name evidence="10 15" type="primary">murF</name>
    <name evidence="15" type="ORF">WG929_12425</name>
</gene>
<sequence>MLFDFTLSQVASLLGLAQPSRDVRCTGISTDTRQIQPGDLYVALRGEHFNGNDFAAPALAAGAVAVLLDEVPGVEPDGPMLVCDDALLAYGLIAGWQRDAFAGPIVAITGSAGKTTTKQLMAKVLEQQFTTWMTQGNLNNHIGVPKTLLALQSEHEAAVVELGASGPGEIRYTACLVKPVVGIITNASAAHLEGFGSLAGVVQTKGELIDCVDAEGIVVLNADDPAFDQWRARAGHKQVITFGLSATADLYAEDLQARVDGSDFTVCCRGQSWSQPVQLAFPGRHNIANALAVFAAALGLGMSPAIVAKGLEAAAPVAGRMKTLVGEGGARIIDDSYNANPASIRAAIDVISLAPCAWLVLGDMAELGEGAEQAHSDMGRYAKQQGVSALVATGPLSRATVTAFGEQGYWLPDRDAVVAFIKQKMPDQATILIKGSRSAGMDQVVRALQLHSGE</sequence>
<evidence type="ECO:0000256" key="5">
    <source>
        <dbReference type="ARBA" id="ARBA00022840"/>
    </source>
</evidence>
<dbReference type="InterPro" id="IPR013221">
    <property type="entry name" value="Mur_ligase_cen"/>
</dbReference>
<dbReference type="Pfam" id="PF08245">
    <property type="entry name" value="Mur_ligase_M"/>
    <property type="match status" value="1"/>
</dbReference>
<dbReference type="InterPro" id="IPR005863">
    <property type="entry name" value="UDP-N-AcMur_synth"/>
</dbReference>
<dbReference type="SUPFAM" id="SSF53244">
    <property type="entry name" value="MurD-like peptide ligases, peptide-binding domain"/>
    <property type="match status" value="1"/>
</dbReference>
<feature type="domain" description="Mur ligase N-terminal catalytic" evidence="12">
    <location>
        <begin position="26"/>
        <end position="71"/>
    </location>
</feature>
<protein>
    <recommendedName>
        <fullName evidence="10 11">UDP-N-acetylmuramoyl-tripeptide--D-alanyl-D-alanine ligase</fullName>
        <ecNumber evidence="10 11">6.3.2.10</ecNumber>
    </recommendedName>
    <alternativeName>
        <fullName evidence="10">D-alanyl-D-alanine-adding enzyme</fullName>
    </alternativeName>
</protein>
<keyword evidence="6 10" id="KW-0133">Cell shape</keyword>
<keyword evidence="8 10" id="KW-0131">Cell cycle</keyword>
<comment type="function">
    <text evidence="10 11">Involved in cell wall formation. Catalyzes the final step in the synthesis of UDP-N-acetylmuramoyl-pentapeptide, the precursor of murein.</text>
</comment>
<dbReference type="InterPro" id="IPR000713">
    <property type="entry name" value="Mur_ligase_N"/>
</dbReference>
<evidence type="ECO:0000256" key="7">
    <source>
        <dbReference type="ARBA" id="ARBA00022984"/>
    </source>
</evidence>
<evidence type="ECO:0000256" key="1">
    <source>
        <dbReference type="ARBA" id="ARBA00022490"/>
    </source>
</evidence>
<reference evidence="15 16" key="1">
    <citation type="submission" date="2024-03" db="EMBL/GenBank/DDBJ databases">
        <title>High-quality draft genome sequence of Oceanobacter sp. wDCs-4.</title>
        <authorList>
            <person name="Dong C."/>
        </authorList>
    </citation>
    <scope>NUCLEOTIDE SEQUENCE [LARGE SCALE GENOMIC DNA]</scope>
    <source>
        <strain evidence="16">wDCs-4</strain>
    </source>
</reference>
<evidence type="ECO:0000256" key="4">
    <source>
        <dbReference type="ARBA" id="ARBA00022741"/>
    </source>
</evidence>
<comment type="pathway">
    <text evidence="10 11">Cell wall biogenesis; peptidoglycan biosynthesis.</text>
</comment>
<dbReference type="InterPro" id="IPR036565">
    <property type="entry name" value="Mur-like_cat_sf"/>
</dbReference>
<evidence type="ECO:0000259" key="12">
    <source>
        <dbReference type="Pfam" id="PF01225"/>
    </source>
</evidence>
<comment type="similarity">
    <text evidence="10">Belongs to the MurCDEF family. MurF subfamily.</text>
</comment>
<comment type="catalytic activity">
    <reaction evidence="10 11">
        <text>D-alanyl-D-alanine + UDP-N-acetyl-alpha-D-muramoyl-L-alanyl-gamma-D-glutamyl-meso-2,6-diaminopimelate + ATP = UDP-N-acetyl-alpha-D-muramoyl-L-alanyl-gamma-D-glutamyl-meso-2,6-diaminopimeloyl-D-alanyl-D-alanine + ADP + phosphate + H(+)</text>
        <dbReference type="Rhea" id="RHEA:28374"/>
        <dbReference type="ChEBI" id="CHEBI:15378"/>
        <dbReference type="ChEBI" id="CHEBI:30616"/>
        <dbReference type="ChEBI" id="CHEBI:43474"/>
        <dbReference type="ChEBI" id="CHEBI:57822"/>
        <dbReference type="ChEBI" id="CHEBI:61386"/>
        <dbReference type="ChEBI" id="CHEBI:83905"/>
        <dbReference type="ChEBI" id="CHEBI:456216"/>
        <dbReference type="EC" id="6.3.2.10"/>
    </reaction>
</comment>
<keyword evidence="5 10" id="KW-0067">ATP-binding</keyword>